<keyword evidence="14" id="KW-1185">Reference proteome</keyword>
<dbReference type="Gene3D" id="2.40.170.20">
    <property type="entry name" value="TonB-dependent receptor, beta-barrel domain"/>
    <property type="match status" value="1"/>
</dbReference>
<keyword evidence="2 8" id="KW-0813">Transport</keyword>
<keyword evidence="5 9" id="KW-0798">TonB box</keyword>
<dbReference type="Pfam" id="PF07715">
    <property type="entry name" value="Plug"/>
    <property type="match status" value="1"/>
</dbReference>
<evidence type="ECO:0000256" key="9">
    <source>
        <dbReference type="RuleBase" id="RU003357"/>
    </source>
</evidence>
<feature type="chain" id="PRO_5009643807" evidence="10">
    <location>
        <begin position="20"/>
        <end position="1095"/>
    </location>
</feature>
<evidence type="ECO:0000256" key="8">
    <source>
        <dbReference type="PROSITE-ProRule" id="PRU01360"/>
    </source>
</evidence>
<dbReference type="InterPro" id="IPR036942">
    <property type="entry name" value="Beta-barrel_TonB_sf"/>
</dbReference>
<keyword evidence="7 8" id="KW-0998">Cell outer membrane</keyword>
<dbReference type="Pfam" id="PF13715">
    <property type="entry name" value="CarbopepD_reg_2"/>
    <property type="match status" value="1"/>
</dbReference>
<dbReference type="PROSITE" id="PS52016">
    <property type="entry name" value="TONB_DEPENDENT_REC_3"/>
    <property type="match status" value="1"/>
</dbReference>
<feature type="domain" description="TonB-dependent receptor-like beta-barrel" evidence="11">
    <location>
        <begin position="413"/>
        <end position="1056"/>
    </location>
</feature>
<evidence type="ECO:0000256" key="1">
    <source>
        <dbReference type="ARBA" id="ARBA00004571"/>
    </source>
</evidence>
<dbReference type="GO" id="GO:0009279">
    <property type="term" value="C:cell outer membrane"/>
    <property type="evidence" value="ECO:0007669"/>
    <property type="project" value="UniProtKB-SubCell"/>
</dbReference>
<evidence type="ECO:0000259" key="11">
    <source>
        <dbReference type="Pfam" id="PF00593"/>
    </source>
</evidence>
<dbReference type="InterPro" id="IPR000531">
    <property type="entry name" value="Beta-barrel_TonB"/>
</dbReference>
<dbReference type="EMBL" id="MLFK01000001">
    <property type="protein sequence ID" value="OIV43629.1"/>
    <property type="molecule type" value="Genomic_DNA"/>
</dbReference>
<dbReference type="SUPFAM" id="SSF56935">
    <property type="entry name" value="Porins"/>
    <property type="match status" value="1"/>
</dbReference>
<dbReference type="RefSeq" id="WP_071634562.1">
    <property type="nucleotide sequence ID" value="NZ_MLFK01000001.1"/>
</dbReference>
<evidence type="ECO:0000256" key="5">
    <source>
        <dbReference type="ARBA" id="ARBA00023077"/>
    </source>
</evidence>
<sequence length="1095" mass="120236">MKKLFLISLLVLFIQATFGQTKTITGTVKNKADGIPIPGVSVLIQGTSNGSTTDFDGNYSISVSAGQTLSFSYMGFETRLVKVEGQQKINVDLSESTSKLDEVVVVGFSSQKKTNLTGAVASIDVAKTIGSRPLTDVSKALQGTTPGVNVSFNSGNINRAANINIRGAGTINGSDAPLILVDGVPTDLSLINPNDIATMSVLKDAASASIYGARAAFGVVLITTKGGKSGEGKVRFSYSANTAFTNPISTLKFLDPTVEIPGLIAAGTRTDGAVPEIFGANYNTLLAGIKNWKEKYANNRTSREMVYGEDWEIKNGTPYFYRVWDANKELYASNALQTTHNLSAQGNLGEKSSFFASIALTNQEGMLRVNQEQRQRTNINLGFTTKLADWLTGDFKVMTINSSYDQPFNYYGGSGTDDTSYGGYFGYALRWGQYFPNFGTYRGYNFRTAGGYISNASRNENIKRNNRLSAKLTADITKDFNIIAEVSNVTEFYNRKQNGGKFLAWDSWSAMPYDATTIQTATPATLEAGNDYVAQSKSESTTNVVNIYGNYKKQLGGHNFKVLGGFNSEWQDFSRNYARRNTLLDKSKPEFNLAVGEQFVSGSANTSLNPAETTYSIAGFFARLNYDYNGIYLLELNARYDGSSKFPTNEQWGFFPSASVGYKIVNEKFMESTRGWLNDLKLRASIGSIGNQNVGNNAFLSILNSANPSWVNSGSTLPPSTGLPTNVDPALTWEKVYTKDVGIDIKIFDMLGASFDWYQRDTKGMLAPGITLPGSFGQSAAQTNSGNMRTRGWELSLNFNKQLSETASVFVDVALSDYKSVITKWNNTSKLLGLVTPTTYPYYDGYEIGQIWGLTSDRLLQSDDVITNNGKTVNGVDYSKTMVGNFKYGAGDVHYVDVDGDGAITRGAGTADDHGDLKKIGNSTPRYKYGITLGGKYRGFDISGFFQGVGKRDYWAASDAVLPFYRAPQQMYENQADYWTETNTQAYWPNPYYGNEANTLGAGTSGSNNFVTSTRYLLDMSYFRLKNVTLGYSLPKELVKRARLEKVRIYASGENLVTWADKRLPVDPEIDETEVFWGRAYPYTKTMSFGVELSF</sequence>
<name>A0A1J7BYC7_FLAJO</name>
<proteinExistence type="inferred from homology"/>
<dbReference type="Gene3D" id="2.60.40.1120">
    <property type="entry name" value="Carboxypeptidase-like, regulatory domain"/>
    <property type="match status" value="1"/>
</dbReference>
<dbReference type="Pfam" id="PF00593">
    <property type="entry name" value="TonB_dep_Rec_b-barrel"/>
    <property type="match status" value="1"/>
</dbReference>
<dbReference type="NCBIfam" id="TIGR04057">
    <property type="entry name" value="SusC_RagA_signa"/>
    <property type="match status" value="1"/>
</dbReference>
<evidence type="ECO:0000256" key="10">
    <source>
        <dbReference type="SAM" id="SignalP"/>
    </source>
</evidence>
<comment type="similarity">
    <text evidence="8 9">Belongs to the TonB-dependent receptor family.</text>
</comment>
<dbReference type="InterPro" id="IPR012910">
    <property type="entry name" value="Plug_dom"/>
</dbReference>
<keyword evidence="3 8" id="KW-1134">Transmembrane beta strand</keyword>
<evidence type="ECO:0000256" key="7">
    <source>
        <dbReference type="ARBA" id="ARBA00023237"/>
    </source>
</evidence>
<evidence type="ECO:0000256" key="6">
    <source>
        <dbReference type="ARBA" id="ARBA00023136"/>
    </source>
</evidence>
<dbReference type="AlphaFoldDB" id="A0A1J7BYC7"/>
<dbReference type="InterPro" id="IPR037066">
    <property type="entry name" value="Plug_dom_sf"/>
</dbReference>
<feature type="signal peptide" evidence="10">
    <location>
        <begin position="1"/>
        <end position="19"/>
    </location>
</feature>
<keyword evidence="4 8" id="KW-0812">Transmembrane</keyword>
<dbReference type="SUPFAM" id="SSF49464">
    <property type="entry name" value="Carboxypeptidase regulatory domain-like"/>
    <property type="match status" value="1"/>
</dbReference>
<evidence type="ECO:0000256" key="3">
    <source>
        <dbReference type="ARBA" id="ARBA00022452"/>
    </source>
</evidence>
<comment type="subcellular location">
    <subcellularLocation>
        <location evidence="1 8">Cell outer membrane</location>
        <topology evidence="1 8">Multi-pass membrane protein</topology>
    </subcellularLocation>
</comment>
<keyword evidence="10" id="KW-0732">Signal</keyword>
<comment type="caution">
    <text evidence="13">The sequence shown here is derived from an EMBL/GenBank/DDBJ whole genome shotgun (WGS) entry which is preliminary data.</text>
</comment>
<gene>
    <name evidence="13" type="ORF">BKM63_00020</name>
</gene>
<organism evidence="13 14">
    <name type="scientific">Flavobacterium johnsoniae</name>
    <name type="common">Cytophaga johnsonae</name>
    <dbReference type="NCBI Taxonomy" id="986"/>
    <lineage>
        <taxon>Bacteria</taxon>
        <taxon>Pseudomonadati</taxon>
        <taxon>Bacteroidota</taxon>
        <taxon>Flavobacteriia</taxon>
        <taxon>Flavobacteriales</taxon>
        <taxon>Flavobacteriaceae</taxon>
        <taxon>Flavobacterium</taxon>
    </lineage>
</organism>
<evidence type="ECO:0000313" key="14">
    <source>
        <dbReference type="Proteomes" id="UP000182826"/>
    </source>
</evidence>
<dbReference type="InterPro" id="IPR039426">
    <property type="entry name" value="TonB-dep_rcpt-like"/>
</dbReference>
<dbReference type="Proteomes" id="UP000182826">
    <property type="component" value="Unassembled WGS sequence"/>
</dbReference>
<dbReference type="NCBIfam" id="TIGR04056">
    <property type="entry name" value="OMP_RagA_SusC"/>
    <property type="match status" value="1"/>
</dbReference>
<dbReference type="Gene3D" id="2.170.130.10">
    <property type="entry name" value="TonB-dependent receptor, plug domain"/>
    <property type="match status" value="1"/>
</dbReference>
<reference evidence="13 14" key="1">
    <citation type="submission" date="2016-10" db="EMBL/GenBank/DDBJ databases">
        <title>Draft Genome Sequence of Rhizobacteria Flavobacterium johnsoniae CI04.</title>
        <authorList>
            <person name="Bravo J.I."/>
            <person name="Lozano G.L."/>
            <person name="Handelsman J."/>
        </authorList>
    </citation>
    <scope>NUCLEOTIDE SEQUENCE [LARGE SCALE GENOMIC DNA]</scope>
    <source>
        <strain evidence="13 14">CI04</strain>
    </source>
</reference>
<evidence type="ECO:0000259" key="12">
    <source>
        <dbReference type="Pfam" id="PF07715"/>
    </source>
</evidence>
<accession>A0A1J7BYC7</accession>
<evidence type="ECO:0000256" key="2">
    <source>
        <dbReference type="ARBA" id="ARBA00022448"/>
    </source>
</evidence>
<dbReference type="InterPro" id="IPR023996">
    <property type="entry name" value="TonB-dep_OMP_SusC/RagA"/>
</dbReference>
<dbReference type="InterPro" id="IPR008969">
    <property type="entry name" value="CarboxyPept-like_regulatory"/>
</dbReference>
<dbReference type="InterPro" id="IPR023997">
    <property type="entry name" value="TonB-dep_OMP_SusC/RagA_CS"/>
</dbReference>
<dbReference type="OrthoDB" id="9768177at2"/>
<keyword evidence="6 8" id="KW-0472">Membrane</keyword>
<protein>
    <submittedName>
        <fullName evidence="13">SusC/RagA family TonB-linked outer membrane protein</fullName>
    </submittedName>
</protein>
<evidence type="ECO:0000313" key="13">
    <source>
        <dbReference type="EMBL" id="OIV43629.1"/>
    </source>
</evidence>
<feature type="domain" description="TonB-dependent receptor plug" evidence="12">
    <location>
        <begin position="116"/>
        <end position="219"/>
    </location>
</feature>
<evidence type="ECO:0000256" key="4">
    <source>
        <dbReference type="ARBA" id="ARBA00022692"/>
    </source>
</evidence>